<evidence type="ECO:0000313" key="10">
    <source>
        <dbReference type="Proteomes" id="UP000182635"/>
    </source>
</evidence>
<name>A0A1I2Q6T4_9LACO</name>
<keyword evidence="2" id="KW-0813">Transport</keyword>
<dbReference type="InterPro" id="IPR036259">
    <property type="entry name" value="MFS_trans_sf"/>
</dbReference>
<dbReference type="Pfam" id="PF07690">
    <property type="entry name" value="MFS_1"/>
    <property type="match status" value="1"/>
</dbReference>
<feature type="transmembrane region" description="Helical" evidence="7">
    <location>
        <begin position="15"/>
        <end position="38"/>
    </location>
</feature>
<evidence type="ECO:0000256" key="4">
    <source>
        <dbReference type="ARBA" id="ARBA00022692"/>
    </source>
</evidence>
<dbReference type="Gene3D" id="1.20.1250.20">
    <property type="entry name" value="MFS general substrate transporter like domains"/>
    <property type="match status" value="1"/>
</dbReference>
<evidence type="ECO:0000256" key="7">
    <source>
        <dbReference type="SAM" id="Phobius"/>
    </source>
</evidence>
<dbReference type="PANTHER" id="PTHR43414">
    <property type="entry name" value="MULTIDRUG RESISTANCE PROTEIN MDTG"/>
    <property type="match status" value="1"/>
</dbReference>
<feature type="transmembrane region" description="Helical" evidence="7">
    <location>
        <begin position="217"/>
        <end position="243"/>
    </location>
</feature>
<dbReference type="OrthoDB" id="65739at2"/>
<dbReference type="GO" id="GO:0022857">
    <property type="term" value="F:transmembrane transporter activity"/>
    <property type="evidence" value="ECO:0007669"/>
    <property type="project" value="InterPro"/>
</dbReference>
<gene>
    <name evidence="9" type="ORF">SAMN02910432_00484</name>
</gene>
<dbReference type="GO" id="GO:0005886">
    <property type="term" value="C:plasma membrane"/>
    <property type="evidence" value="ECO:0007669"/>
    <property type="project" value="UniProtKB-SubCell"/>
</dbReference>
<dbReference type="InterPro" id="IPR011701">
    <property type="entry name" value="MFS"/>
</dbReference>
<feature type="transmembrane region" description="Helical" evidence="7">
    <location>
        <begin position="92"/>
        <end position="114"/>
    </location>
</feature>
<feature type="transmembrane region" description="Helical" evidence="7">
    <location>
        <begin position="145"/>
        <end position="167"/>
    </location>
</feature>
<dbReference type="EMBL" id="FOPI01000007">
    <property type="protein sequence ID" value="SFG24064.1"/>
    <property type="molecule type" value="Genomic_DNA"/>
</dbReference>
<keyword evidence="4 7" id="KW-0812">Transmembrane</keyword>
<dbReference type="Proteomes" id="UP000182635">
    <property type="component" value="Unassembled WGS sequence"/>
</dbReference>
<dbReference type="RefSeq" id="WP_041820041.1">
    <property type="nucleotide sequence ID" value="NZ_AYYL01000024.1"/>
</dbReference>
<protein>
    <submittedName>
        <fullName evidence="9">MFS transporter, DHA1 family, multidrug resistance protein</fullName>
    </submittedName>
</protein>
<evidence type="ECO:0000256" key="5">
    <source>
        <dbReference type="ARBA" id="ARBA00022989"/>
    </source>
</evidence>
<feature type="transmembrane region" description="Helical" evidence="7">
    <location>
        <begin position="316"/>
        <end position="339"/>
    </location>
</feature>
<accession>A0A1I2Q6T4</accession>
<dbReference type="AlphaFoldDB" id="A0A1I2Q6T4"/>
<feature type="transmembrane region" description="Helical" evidence="7">
    <location>
        <begin position="173"/>
        <end position="196"/>
    </location>
</feature>
<sequence>MIYKDMPASWRRTFLTLWLGCFITGLGFSMTMPFMALYIESFGHYSRTQINFYSGLAFSVTYFAQAVVSPYWGNLADRKGRKLMCLRASGVMTFTVFLTGLATNVYMIIFLRLLQGAFSGYINNSTAFMAGEAPKGHSGAIMSQMMTASVTGNLLGPMFGGAIAGIFGYRAPFMIFGVLMGIVFLMTLTTKEHFTPIPAKEMKPMKEVFAGLKNRRLIFFMFATTLLVQMSLMSISPIISLLVKQLMHGVGNISFVSGIVAAMPGFGTLLVASRLGNKMDEVGPLKILMLGLILATCLFIPMYFASSPVSLGGLRFALGMANAAMLPAVQTVLTISVPHEAFGRIFSWNQSFQAAGGMFGPMIGSAVSSIFSYQSVFLATSIFVFIDFLIVFSVRKMA</sequence>
<feature type="transmembrane region" description="Helical" evidence="7">
    <location>
        <begin position="255"/>
        <end position="275"/>
    </location>
</feature>
<dbReference type="GeneID" id="29803044"/>
<evidence type="ECO:0000256" key="3">
    <source>
        <dbReference type="ARBA" id="ARBA00022475"/>
    </source>
</evidence>
<evidence type="ECO:0000256" key="1">
    <source>
        <dbReference type="ARBA" id="ARBA00004651"/>
    </source>
</evidence>
<dbReference type="PANTHER" id="PTHR43414:SF6">
    <property type="entry name" value="MULTIDRUG RESISTANCE PROTEIN MDTG"/>
    <property type="match status" value="1"/>
</dbReference>
<dbReference type="InterPro" id="IPR020846">
    <property type="entry name" value="MFS_dom"/>
</dbReference>
<evidence type="ECO:0000256" key="2">
    <source>
        <dbReference type="ARBA" id="ARBA00022448"/>
    </source>
</evidence>
<dbReference type="PROSITE" id="PS50850">
    <property type="entry name" value="MFS"/>
    <property type="match status" value="1"/>
</dbReference>
<feature type="transmembrane region" description="Helical" evidence="7">
    <location>
        <begin position="377"/>
        <end position="394"/>
    </location>
</feature>
<evidence type="ECO:0000313" key="9">
    <source>
        <dbReference type="EMBL" id="SFG24064.1"/>
    </source>
</evidence>
<reference evidence="10" key="1">
    <citation type="submission" date="2016-10" db="EMBL/GenBank/DDBJ databases">
        <authorList>
            <person name="Varghese N."/>
            <person name="Submissions S."/>
        </authorList>
    </citation>
    <scope>NUCLEOTIDE SEQUENCE [LARGE SCALE GENOMIC DNA]</scope>
    <source>
        <strain evidence="10">DSM 20403</strain>
    </source>
</reference>
<comment type="subcellular location">
    <subcellularLocation>
        <location evidence="1">Cell membrane</location>
        <topology evidence="1">Multi-pass membrane protein</topology>
    </subcellularLocation>
</comment>
<dbReference type="SUPFAM" id="SSF103473">
    <property type="entry name" value="MFS general substrate transporter"/>
    <property type="match status" value="1"/>
</dbReference>
<feature type="transmembrane region" description="Helical" evidence="7">
    <location>
        <begin position="287"/>
        <end position="304"/>
    </location>
</feature>
<organism evidence="9 10">
    <name type="scientific">Ligilactobacillus ruminis DSM 20403 = NBRC 102161</name>
    <dbReference type="NCBI Taxonomy" id="1423798"/>
    <lineage>
        <taxon>Bacteria</taxon>
        <taxon>Bacillati</taxon>
        <taxon>Bacillota</taxon>
        <taxon>Bacilli</taxon>
        <taxon>Lactobacillales</taxon>
        <taxon>Lactobacillaceae</taxon>
        <taxon>Ligilactobacillus</taxon>
    </lineage>
</organism>
<evidence type="ECO:0000259" key="8">
    <source>
        <dbReference type="PROSITE" id="PS50850"/>
    </source>
</evidence>
<feature type="transmembrane region" description="Helical" evidence="7">
    <location>
        <begin position="50"/>
        <end position="72"/>
    </location>
</feature>
<keyword evidence="3" id="KW-1003">Cell membrane</keyword>
<proteinExistence type="predicted"/>
<keyword evidence="6 7" id="KW-0472">Membrane</keyword>
<keyword evidence="5 7" id="KW-1133">Transmembrane helix</keyword>
<feature type="domain" description="Major facilitator superfamily (MFS) profile" evidence="8">
    <location>
        <begin position="13"/>
        <end position="398"/>
    </location>
</feature>
<evidence type="ECO:0000256" key="6">
    <source>
        <dbReference type="ARBA" id="ARBA00023136"/>
    </source>
</evidence>